<dbReference type="AlphaFoldDB" id="A0A554J9N1"/>
<evidence type="ECO:0000256" key="3">
    <source>
        <dbReference type="ARBA" id="ARBA00022829"/>
    </source>
</evidence>
<keyword evidence="4" id="KW-0131">Cell cycle</keyword>
<reference evidence="5 6" key="1">
    <citation type="submission" date="2017-07" db="EMBL/GenBank/DDBJ databases">
        <title>Mechanisms for carbon and nitrogen cycling indicate functional differentiation within the Candidate Phyla Radiation.</title>
        <authorList>
            <person name="Danczak R.E."/>
            <person name="Johnston M.D."/>
            <person name="Kenah C."/>
            <person name="Slattery M."/>
            <person name="Wrighton K.C."/>
            <person name="Wilkins M.J."/>
        </authorList>
    </citation>
    <scope>NUCLEOTIDE SEQUENCE [LARGE SCALE GENOMIC DNA]</scope>
    <source>
        <strain evidence="5">Gr01-1014_77</strain>
    </source>
</reference>
<keyword evidence="1" id="KW-0963">Cytoplasm</keyword>
<keyword evidence="3" id="KW-0159">Chromosome partition</keyword>
<protein>
    <submittedName>
        <fullName evidence="5">Segregation and condensation protein B</fullName>
    </submittedName>
</protein>
<evidence type="ECO:0000256" key="2">
    <source>
        <dbReference type="ARBA" id="ARBA00022618"/>
    </source>
</evidence>
<dbReference type="PANTHER" id="PTHR34298:SF2">
    <property type="entry name" value="SEGREGATION AND CONDENSATION PROTEIN B"/>
    <property type="match status" value="1"/>
</dbReference>
<dbReference type="PANTHER" id="PTHR34298">
    <property type="entry name" value="SEGREGATION AND CONDENSATION PROTEIN B"/>
    <property type="match status" value="1"/>
</dbReference>
<dbReference type="Proteomes" id="UP000319613">
    <property type="component" value="Unassembled WGS sequence"/>
</dbReference>
<dbReference type="Gene3D" id="1.10.10.10">
    <property type="entry name" value="Winged helix-like DNA-binding domain superfamily/Winged helix DNA-binding domain"/>
    <property type="match status" value="2"/>
</dbReference>
<evidence type="ECO:0000256" key="4">
    <source>
        <dbReference type="ARBA" id="ARBA00023306"/>
    </source>
</evidence>
<gene>
    <name evidence="5" type="ORF">G01um101477_637</name>
</gene>
<sequence length="184" mass="20674">MDQLQSTIESILFVASKPLSAHSIARVLEQETQAVEKALQEISKNRAESGIVLLESNGTWQFATNAKNSTVVKNYLNADLREKLSDATVETLAIIAYRQPISRAEIEAIRGVNCQYSLRALLIRGLVQKTPNPKDFRQVLYETTLEFLEHMGLKNNQELPDFEELVKKVSLPEIPHSEEVPAVD</sequence>
<name>A0A554J9N1_9BACT</name>
<evidence type="ECO:0000256" key="1">
    <source>
        <dbReference type="ARBA" id="ARBA00022490"/>
    </source>
</evidence>
<comment type="caution">
    <text evidence="5">The sequence shown here is derived from an EMBL/GenBank/DDBJ whole genome shotgun (WGS) entry which is preliminary data.</text>
</comment>
<dbReference type="InterPro" id="IPR005234">
    <property type="entry name" value="ScpB_csome_segregation"/>
</dbReference>
<organism evidence="5 6">
    <name type="scientific">Candidatus Doudnabacteria bacterium Gr01-1014_77</name>
    <dbReference type="NCBI Taxonomy" id="2017133"/>
    <lineage>
        <taxon>Bacteria</taxon>
        <taxon>Candidatus Doudnaibacteriota</taxon>
    </lineage>
</organism>
<keyword evidence="2" id="KW-0132">Cell division</keyword>
<dbReference type="EMBL" id="VMFF01000073">
    <property type="protein sequence ID" value="TSC65037.1"/>
    <property type="molecule type" value="Genomic_DNA"/>
</dbReference>
<dbReference type="NCBIfam" id="TIGR00281">
    <property type="entry name" value="SMC-Scp complex subunit ScpB"/>
    <property type="match status" value="1"/>
</dbReference>
<dbReference type="InterPro" id="IPR036388">
    <property type="entry name" value="WH-like_DNA-bd_sf"/>
</dbReference>
<proteinExistence type="predicted"/>
<dbReference type="PIRSF" id="PIRSF019345">
    <property type="entry name" value="ScpB"/>
    <property type="match status" value="1"/>
</dbReference>
<dbReference type="InterPro" id="IPR036390">
    <property type="entry name" value="WH_DNA-bd_sf"/>
</dbReference>
<dbReference type="Pfam" id="PF04079">
    <property type="entry name" value="SMC_ScpB"/>
    <property type="match status" value="1"/>
</dbReference>
<accession>A0A554J9N1</accession>
<dbReference type="SUPFAM" id="SSF46785">
    <property type="entry name" value="Winged helix' DNA-binding domain"/>
    <property type="match status" value="2"/>
</dbReference>
<dbReference type="GO" id="GO:0051304">
    <property type="term" value="P:chromosome separation"/>
    <property type="evidence" value="ECO:0007669"/>
    <property type="project" value="InterPro"/>
</dbReference>
<evidence type="ECO:0000313" key="6">
    <source>
        <dbReference type="Proteomes" id="UP000319613"/>
    </source>
</evidence>
<dbReference type="GO" id="GO:0051301">
    <property type="term" value="P:cell division"/>
    <property type="evidence" value="ECO:0007669"/>
    <property type="project" value="UniProtKB-KW"/>
</dbReference>
<evidence type="ECO:0000313" key="5">
    <source>
        <dbReference type="EMBL" id="TSC65037.1"/>
    </source>
</evidence>